<feature type="compositionally biased region" description="Polar residues" evidence="1">
    <location>
        <begin position="207"/>
        <end position="219"/>
    </location>
</feature>
<keyword evidence="3" id="KW-1185">Reference proteome</keyword>
<dbReference type="Proteomes" id="UP000224854">
    <property type="component" value="Unassembled WGS sequence"/>
</dbReference>
<feature type="compositionally biased region" description="Polar residues" evidence="1">
    <location>
        <begin position="111"/>
        <end position="161"/>
    </location>
</feature>
<dbReference type="OrthoDB" id="1938591at2759"/>
<dbReference type="EMBL" id="NJEU01000344">
    <property type="protein sequence ID" value="PHH75928.1"/>
    <property type="molecule type" value="Genomic_DNA"/>
</dbReference>
<reference evidence="2 3" key="1">
    <citation type="submission" date="2017-06" db="EMBL/GenBank/DDBJ databases">
        <title>Ant-infecting Ophiocordyceps genomes reveal a high diversity of potential behavioral manipulation genes and a possible major role for enterotoxins.</title>
        <authorList>
            <person name="De Bekker C."/>
            <person name="Evans H.C."/>
            <person name="Brachmann A."/>
            <person name="Hughes D.P."/>
        </authorList>
    </citation>
    <scope>NUCLEOTIDE SEQUENCE [LARGE SCALE GENOMIC DNA]</scope>
    <source>
        <strain evidence="2 3">1348a</strain>
    </source>
</reference>
<sequence>MSAWMNDAVPTHNGNGFAHVNDANPAAMMDPSAFMSNPPQFNPNQFANPQHAHQQQHQHHIAPSGLQNGPMRHASPAAFQPSNTPTQPPNPVYQPNSVIPSKRPRPREDSISGSPRQNVAMQPPSRSGTPQQNFSAGYQTGAPMSTQLPHLQPNGSANASPSPIMGNQMRQLSVPQRVATASPHPFSPSAQQFAAAPQTSPGPSEHGTPQPSAYMQNMSCRSKWASNKWASSKWASNKWASSKWVSSK</sequence>
<feature type="compositionally biased region" description="Low complexity" evidence="1">
    <location>
        <begin position="37"/>
        <end position="53"/>
    </location>
</feature>
<protein>
    <submittedName>
        <fullName evidence="2">Uncharacterized protein</fullName>
    </submittedName>
</protein>
<dbReference type="AlphaFoldDB" id="A0A2C5YCY5"/>
<name>A0A2C5YCY5_9HYPO</name>
<comment type="caution">
    <text evidence="2">The sequence shown here is derived from an EMBL/GenBank/DDBJ whole genome shotgun (WGS) entry which is preliminary data.</text>
</comment>
<gene>
    <name evidence="2" type="ORF">CDD82_4219</name>
</gene>
<evidence type="ECO:0000313" key="2">
    <source>
        <dbReference type="EMBL" id="PHH75928.1"/>
    </source>
</evidence>
<accession>A0A2C5YCY5</accession>
<proteinExistence type="predicted"/>
<feature type="region of interest" description="Disordered" evidence="1">
    <location>
        <begin position="29"/>
        <end position="219"/>
    </location>
</feature>
<evidence type="ECO:0000256" key="1">
    <source>
        <dbReference type="SAM" id="MobiDB-lite"/>
    </source>
</evidence>
<organism evidence="2 3">
    <name type="scientific">Ophiocordyceps australis</name>
    <dbReference type="NCBI Taxonomy" id="1399860"/>
    <lineage>
        <taxon>Eukaryota</taxon>
        <taxon>Fungi</taxon>
        <taxon>Dikarya</taxon>
        <taxon>Ascomycota</taxon>
        <taxon>Pezizomycotina</taxon>
        <taxon>Sordariomycetes</taxon>
        <taxon>Hypocreomycetidae</taxon>
        <taxon>Hypocreales</taxon>
        <taxon>Ophiocordycipitaceae</taxon>
        <taxon>Ophiocordyceps</taxon>
    </lineage>
</organism>
<evidence type="ECO:0000313" key="3">
    <source>
        <dbReference type="Proteomes" id="UP000224854"/>
    </source>
</evidence>
<feature type="compositionally biased region" description="Low complexity" evidence="1">
    <location>
        <begin position="187"/>
        <end position="201"/>
    </location>
</feature>